<reference evidence="2" key="1">
    <citation type="submission" date="2018-12" db="EMBL/GenBank/DDBJ databases">
        <title>Genome sequence of Peanibacillus sp.</title>
        <authorList>
            <person name="Subramani G."/>
            <person name="Srinivasan S."/>
            <person name="Kim M.K."/>
        </authorList>
    </citation>
    <scope>NUCLEOTIDE SEQUENCE [LARGE SCALE GENOMIC DNA]</scope>
    <source>
        <strain evidence="2">18JY67-1</strain>
    </source>
</reference>
<dbReference type="EMBL" id="CP034437">
    <property type="protein sequence ID" value="AZN43576.1"/>
    <property type="molecule type" value="Genomic_DNA"/>
</dbReference>
<accession>A0A3S9AD17</accession>
<protein>
    <recommendedName>
        <fullName evidence="3">DUF4031 domain-containing protein</fullName>
    </recommendedName>
</protein>
<sequence length="101" mass="11931">MAFGIKREELNVWKKRVASGDIAFITHYWHEPRWDGITTVTKVGCSDIAKLEAWCRSQGLDPAYIHRRQPFPHYDLIGRKQLEILRREGYEDQITRFKLDG</sequence>
<dbReference type="KEGG" id="palb:EJC50_07215"/>
<dbReference type="Proteomes" id="UP000272528">
    <property type="component" value="Chromosome"/>
</dbReference>
<evidence type="ECO:0008006" key="3">
    <source>
        <dbReference type="Google" id="ProtNLM"/>
    </source>
</evidence>
<dbReference type="AlphaFoldDB" id="A0A3S9AD17"/>
<keyword evidence="2" id="KW-1185">Reference proteome</keyword>
<dbReference type="RefSeq" id="WP_126020205.1">
    <property type="nucleotide sequence ID" value="NZ_CP034437.1"/>
</dbReference>
<name>A0A3S9AD17_9BACL</name>
<dbReference type="OrthoDB" id="2361368at2"/>
<proteinExistence type="predicted"/>
<evidence type="ECO:0000313" key="1">
    <source>
        <dbReference type="EMBL" id="AZN43576.1"/>
    </source>
</evidence>
<organism evidence="1 2">
    <name type="scientific">Paenibacillus albus</name>
    <dbReference type="NCBI Taxonomy" id="2495582"/>
    <lineage>
        <taxon>Bacteria</taxon>
        <taxon>Bacillati</taxon>
        <taxon>Bacillota</taxon>
        <taxon>Bacilli</taxon>
        <taxon>Bacillales</taxon>
        <taxon>Paenibacillaceae</taxon>
        <taxon>Paenibacillus</taxon>
    </lineage>
</organism>
<evidence type="ECO:0000313" key="2">
    <source>
        <dbReference type="Proteomes" id="UP000272528"/>
    </source>
</evidence>
<gene>
    <name evidence="1" type="ORF">EJC50_07215</name>
</gene>